<dbReference type="Proteomes" id="UP000039865">
    <property type="component" value="Unassembled WGS sequence"/>
</dbReference>
<gene>
    <name evidence="2" type="primary">Contig8685.g9274</name>
    <name evidence="2" type="ORF">STYLEM_2001</name>
</gene>
<dbReference type="EMBL" id="CCKQ01001933">
    <property type="protein sequence ID" value="CDW73033.1"/>
    <property type="molecule type" value="Genomic_DNA"/>
</dbReference>
<reference evidence="2 3" key="1">
    <citation type="submission" date="2014-06" db="EMBL/GenBank/DDBJ databases">
        <authorList>
            <person name="Swart Estienne"/>
        </authorList>
    </citation>
    <scope>NUCLEOTIDE SEQUENCE [LARGE SCALE GENOMIC DNA]</scope>
    <source>
        <strain evidence="2 3">130c</strain>
    </source>
</reference>
<name>A0A077ZT22_STYLE</name>
<dbReference type="CDD" id="cd22785">
    <property type="entry name" value="DPBB_MltA-like"/>
    <property type="match status" value="1"/>
</dbReference>
<feature type="signal peptide" evidence="1">
    <location>
        <begin position="1"/>
        <end position="20"/>
    </location>
</feature>
<protein>
    <submittedName>
        <fullName evidence="2">3d domain protein</fullName>
    </submittedName>
</protein>
<evidence type="ECO:0000256" key="1">
    <source>
        <dbReference type="SAM" id="SignalP"/>
    </source>
</evidence>
<dbReference type="InParanoid" id="A0A077ZT22"/>
<evidence type="ECO:0000313" key="3">
    <source>
        <dbReference type="Proteomes" id="UP000039865"/>
    </source>
</evidence>
<feature type="chain" id="PRO_5001728932" evidence="1">
    <location>
        <begin position="21"/>
        <end position="218"/>
    </location>
</feature>
<dbReference type="SUPFAM" id="SSF50685">
    <property type="entry name" value="Barwin-like endoglucanases"/>
    <property type="match status" value="1"/>
</dbReference>
<accession>A0A077ZT22</accession>
<keyword evidence="1" id="KW-0732">Signal</keyword>
<dbReference type="InterPro" id="IPR036908">
    <property type="entry name" value="RlpA-like_sf"/>
</dbReference>
<dbReference type="OrthoDB" id="5985073at2759"/>
<evidence type="ECO:0000313" key="2">
    <source>
        <dbReference type="EMBL" id="CDW73033.1"/>
    </source>
</evidence>
<organism evidence="2 3">
    <name type="scientific">Stylonychia lemnae</name>
    <name type="common">Ciliate</name>
    <dbReference type="NCBI Taxonomy" id="5949"/>
    <lineage>
        <taxon>Eukaryota</taxon>
        <taxon>Sar</taxon>
        <taxon>Alveolata</taxon>
        <taxon>Ciliophora</taxon>
        <taxon>Intramacronucleata</taxon>
        <taxon>Spirotrichea</taxon>
        <taxon>Stichotrichia</taxon>
        <taxon>Sporadotrichida</taxon>
        <taxon>Oxytrichidae</taxon>
        <taxon>Stylonychinae</taxon>
        <taxon>Stylonychia</taxon>
    </lineage>
</organism>
<dbReference type="AlphaFoldDB" id="A0A077ZT22"/>
<proteinExistence type="predicted"/>
<sequence length="218" mass="24193">MRKTFISLALSALLATTTFATQADLTYYWICFESDESGSGPKDTVLKTCGGKNIATVTNHYAKRIRVEGTGKLNDGRVLNIGGCDCGNSFSCFEEIDQHKYPYGIGPQDNPIFPYSSVAENDFPIGTTLYVQKLDGLTLPGTGGQKHNGCVSVDDRGYGFGSNHIDFFVAKEKYYENIDNILKITKADYQRKNCQVLHYNFGATHHNAEEQVVEEFLN</sequence>
<keyword evidence="3" id="KW-1185">Reference proteome</keyword>